<dbReference type="InterPro" id="IPR050509">
    <property type="entry name" value="CoA-transferase_III"/>
</dbReference>
<dbReference type="Gene3D" id="3.30.1540.10">
    <property type="entry name" value="formyl-coa transferase, domain 3"/>
    <property type="match status" value="1"/>
</dbReference>
<evidence type="ECO:0000313" key="2">
    <source>
        <dbReference type="EMBL" id="WAQ99887.1"/>
    </source>
</evidence>
<feature type="non-terminal residue" evidence="2">
    <location>
        <position position="1"/>
    </location>
</feature>
<dbReference type="SUPFAM" id="SSF89796">
    <property type="entry name" value="CoA-transferase family III (CaiB/BaiF)"/>
    <property type="match status" value="1"/>
</dbReference>
<organism evidence="2 3">
    <name type="scientific">Mya arenaria</name>
    <name type="common">Soft-shell clam</name>
    <dbReference type="NCBI Taxonomy" id="6604"/>
    <lineage>
        <taxon>Eukaryota</taxon>
        <taxon>Metazoa</taxon>
        <taxon>Spiralia</taxon>
        <taxon>Lophotrochozoa</taxon>
        <taxon>Mollusca</taxon>
        <taxon>Bivalvia</taxon>
        <taxon>Autobranchia</taxon>
        <taxon>Heteroconchia</taxon>
        <taxon>Euheterodonta</taxon>
        <taxon>Imparidentia</taxon>
        <taxon>Neoheterodontei</taxon>
        <taxon>Myida</taxon>
        <taxon>Myoidea</taxon>
        <taxon>Myidae</taxon>
        <taxon>Mya</taxon>
    </lineage>
</organism>
<evidence type="ECO:0000313" key="3">
    <source>
        <dbReference type="Proteomes" id="UP001164746"/>
    </source>
</evidence>
<evidence type="ECO:0000256" key="1">
    <source>
        <dbReference type="ARBA" id="ARBA00008383"/>
    </source>
</evidence>
<proteinExistence type="inferred from homology"/>
<gene>
    <name evidence="2" type="ORF">MAR_024260</name>
</gene>
<dbReference type="InterPro" id="IPR003673">
    <property type="entry name" value="CoA-Trfase_fam_III"/>
</dbReference>
<dbReference type="InterPro" id="IPR023606">
    <property type="entry name" value="CoA-Trfase_III_dom_1_sf"/>
</dbReference>
<keyword evidence="3" id="KW-1185">Reference proteome</keyword>
<comment type="similarity">
    <text evidence="1">Belongs to the CoA-transferase III family.</text>
</comment>
<sequence length="608" mass="66963">MKSWKTWNRPQGRRATHTASTSWSFVSFMATGRYSLQDKKRNEGTTEMPSGVVDVSQVCPNEALQRILSDVRHLFHLVDTGSQYEQIIAKPLIHMLFSHIASVNASEGIKNQRRFHRDSFGMYSLACAEVDVLSSRLKFASLCFCLEQYDTAKDMLDYCEDSGPVSLLLVQHEAPGETFCAEMALKGMRVIEMAGLAPAPFCGMILADFGASVIRIDRTPSKGQKTVYSMDTLSRGKRSLAVDLKQKEGVSLLRRLCSRADCLPPGVMEKLGLGPQQLTSDNPRLVYARLTGFGQKGHLANKAGHDINYIAMAGVLSQLGRKNENPYPPINLVADFAGGGLTCALGIAFALLERHTSGKGQVIDANMVNGSAYLSTFLWTSRALPIWPGKRGENNLDGGAAFYGTYKTKDDKYVSLGPLEPQFYADLLKGLGLTQEEMPQYTDGDIMTEKFNEIFLTKTRDEWTETFKDLDACYAPILEREEAECHPHNTELGVFISNPSGKVEPAPAPMLSRTPAVSVLPRQPEVGEHTETVLRGSGFGDSEIKELLDSGVVFQNEKSKAKLSQGYMYNELSIGPTYPTAISITSTMVHTPRPPKLNSLPIPSFHIP</sequence>
<accession>A0ABY7DT76</accession>
<dbReference type="Gene3D" id="3.40.50.10540">
    <property type="entry name" value="Crotonobetainyl-coa:carnitine coa-transferase, domain 1"/>
    <property type="match status" value="1"/>
</dbReference>
<dbReference type="EMBL" id="CP111014">
    <property type="protein sequence ID" value="WAQ99887.1"/>
    <property type="molecule type" value="Genomic_DNA"/>
</dbReference>
<protein>
    <submittedName>
        <fullName evidence="2">AMACR-like protein</fullName>
    </submittedName>
</protein>
<dbReference type="Pfam" id="PF02515">
    <property type="entry name" value="CoA_transf_3"/>
    <property type="match status" value="1"/>
</dbReference>
<reference evidence="2" key="1">
    <citation type="submission" date="2022-11" db="EMBL/GenBank/DDBJ databases">
        <title>Centuries of genome instability and evolution in soft-shell clam transmissible cancer (bioRxiv).</title>
        <authorList>
            <person name="Hart S.F.M."/>
            <person name="Yonemitsu M.A."/>
            <person name="Giersch R.M."/>
            <person name="Beal B.F."/>
            <person name="Arriagada G."/>
            <person name="Davis B.W."/>
            <person name="Ostrander E.A."/>
            <person name="Goff S.P."/>
            <person name="Metzger M.J."/>
        </authorList>
    </citation>
    <scope>NUCLEOTIDE SEQUENCE</scope>
    <source>
        <strain evidence="2">MELC-2E11</strain>
        <tissue evidence="2">Siphon/mantle</tissue>
    </source>
</reference>
<dbReference type="PANTHER" id="PTHR48228:SF5">
    <property type="entry name" value="ALPHA-METHYLACYL-COA RACEMASE"/>
    <property type="match status" value="1"/>
</dbReference>
<name>A0ABY7DT76_MYAAR</name>
<dbReference type="InterPro" id="IPR044855">
    <property type="entry name" value="CoA-Trfase_III_dom3_sf"/>
</dbReference>
<dbReference type="PANTHER" id="PTHR48228">
    <property type="entry name" value="SUCCINYL-COA--D-CITRAMALATE COA-TRANSFERASE"/>
    <property type="match status" value="1"/>
</dbReference>
<dbReference type="Proteomes" id="UP001164746">
    <property type="component" value="Chromosome 3"/>
</dbReference>